<dbReference type="Pfam" id="PF01384">
    <property type="entry name" value="PHO4"/>
    <property type="match status" value="1"/>
</dbReference>
<accession>A0A0F9NMT6</accession>
<feature type="transmembrane region" description="Helical" evidence="6">
    <location>
        <begin position="6"/>
        <end position="24"/>
    </location>
</feature>
<comment type="caution">
    <text evidence="7">The sequence shown here is derived from an EMBL/GenBank/DDBJ whole genome shotgun (WGS) entry which is preliminary data.</text>
</comment>
<dbReference type="GO" id="GO:0016020">
    <property type="term" value="C:membrane"/>
    <property type="evidence" value="ECO:0007669"/>
    <property type="project" value="UniProtKB-SubCell"/>
</dbReference>
<keyword evidence="5 6" id="KW-0472">Membrane</keyword>
<name>A0A0F9NMT6_9ZZZZ</name>
<comment type="subcellular location">
    <subcellularLocation>
        <location evidence="1">Membrane</location>
        <topology evidence="1">Multi-pass membrane protein</topology>
    </subcellularLocation>
</comment>
<feature type="transmembrane region" description="Helical" evidence="6">
    <location>
        <begin position="186"/>
        <end position="207"/>
    </location>
</feature>
<evidence type="ECO:0000256" key="6">
    <source>
        <dbReference type="SAM" id="Phobius"/>
    </source>
</evidence>
<evidence type="ECO:0000256" key="1">
    <source>
        <dbReference type="ARBA" id="ARBA00004141"/>
    </source>
</evidence>
<keyword evidence="4 6" id="KW-1133">Transmembrane helix</keyword>
<feature type="transmembrane region" description="Helical" evidence="6">
    <location>
        <begin position="110"/>
        <end position="126"/>
    </location>
</feature>
<keyword evidence="3 6" id="KW-0812">Transmembrane</keyword>
<dbReference type="GO" id="GO:0005315">
    <property type="term" value="F:phosphate transmembrane transporter activity"/>
    <property type="evidence" value="ECO:0007669"/>
    <property type="project" value="InterPro"/>
</dbReference>
<dbReference type="InterPro" id="IPR001204">
    <property type="entry name" value="Phos_transporter"/>
</dbReference>
<evidence type="ECO:0000256" key="5">
    <source>
        <dbReference type="ARBA" id="ARBA00023136"/>
    </source>
</evidence>
<evidence type="ECO:0000256" key="4">
    <source>
        <dbReference type="ARBA" id="ARBA00022989"/>
    </source>
</evidence>
<sequence length="342" mass="36919">MAADLTTIIVIVLIILALLLSFSIGGNDETPTPLAAAGVIKFKYVLILGGIGLALGTIFLSEQVAKYVGQDFLGPDIPKYTTYMLLSVLISAIIWLIIGSFAGIPLSSTHSLFGSIFGVIVVYTLMNPGIDPTGAFNGDKVVEVMLTWVISPIVGFIISYILYKIIAKLYLKKLKGLNQIENLEKIFTWALLIAGFGVSLLSGANSAEAVGILFALKGEYPVSGQYFFYKVLLGIFAFLGLYIAGRYVIRNLAAQATDARPSEGFILQTAAFIVLFVVTPMGIPISHSHVIVFAILGLNRAQKKEVDYKGLGKMVIFWVLTLPIAAIIGGLIYLGFYMNGLF</sequence>
<feature type="transmembrane region" description="Helical" evidence="6">
    <location>
        <begin position="227"/>
        <end position="249"/>
    </location>
</feature>
<dbReference type="PANTHER" id="PTHR11101">
    <property type="entry name" value="PHOSPHATE TRANSPORTER"/>
    <property type="match status" value="1"/>
</dbReference>
<dbReference type="GO" id="GO:0035435">
    <property type="term" value="P:phosphate ion transmembrane transport"/>
    <property type="evidence" value="ECO:0007669"/>
    <property type="project" value="TreeGrafter"/>
</dbReference>
<evidence type="ECO:0008006" key="8">
    <source>
        <dbReference type="Google" id="ProtNLM"/>
    </source>
</evidence>
<gene>
    <name evidence="7" type="ORF">LCGC14_0948140</name>
</gene>
<feature type="transmembrane region" description="Helical" evidence="6">
    <location>
        <begin position="146"/>
        <end position="166"/>
    </location>
</feature>
<dbReference type="AlphaFoldDB" id="A0A0F9NMT6"/>
<organism evidence="7">
    <name type="scientific">marine sediment metagenome</name>
    <dbReference type="NCBI Taxonomy" id="412755"/>
    <lineage>
        <taxon>unclassified sequences</taxon>
        <taxon>metagenomes</taxon>
        <taxon>ecological metagenomes</taxon>
    </lineage>
</organism>
<evidence type="ECO:0000256" key="2">
    <source>
        <dbReference type="ARBA" id="ARBA00022448"/>
    </source>
</evidence>
<feature type="transmembrane region" description="Helical" evidence="6">
    <location>
        <begin position="44"/>
        <end position="60"/>
    </location>
</feature>
<evidence type="ECO:0000313" key="7">
    <source>
        <dbReference type="EMBL" id="KKN19194.1"/>
    </source>
</evidence>
<dbReference type="EMBL" id="LAZR01003357">
    <property type="protein sequence ID" value="KKN19194.1"/>
    <property type="molecule type" value="Genomic_DNA"/>
</dbReference>
<dbReference type="PANTHER" id="PTHR11101:SF80">
    <property type="entry name" value="PHOSPHATE TRANSPORTER"/>
    <property type="match status" value="1"/>
</dbReference>
<feature type="transmembrane region" description="Helical" evidence="6">
    <location>
        <begin position="270"/>
        <end position="295"/>
    </location>
</feature>
<feature type="transmembrane region" description="Helical" evidence="6">
    <location>
        <begin position="80"/>
        <end position="98"/>
    </location>
</feature>
<feature type="transmembrane region" description="Helical" evidence="6">
    <location>
        <begin position="315"/>
        <end position="336"/>
    </location>
</feature>
<reference evidence="7" key="1">
    <citation type="journal article" date="2015" name="Nature">
        <title>Complex archaea that bridge the gap between prokaryotes and eukaryotes.</title>
        <authorList>
            <person name="Spang A."/>
            <person name="Saw J.H."/>
            <person name="Jorgensen S.L."/>
            <person name="Zaremba-Niedzwiedzka K."/>
            <person name="Martijn J."/>
            <person name="Lind A.E."/>
            <person name="van Eijk R."/>
            <person name="Schleper C."/>
            <person name="Guy L."/>
            <person name="Ettema T.J."/>
        </authorList>
    </citation>
    <scope>NUCLEOTIDE SEQUENCE</scope>
</reference>
<protein>
    <recommendedName>
        <fullName evidence="8">Inorganic phosphate transporter</fullName>
    </recommendedName>
</protein>
<evidence type="ECO:0000256" key="3">
    <source>
        <dbReference type="ARBA" id="ARBA00022692"/>
    </source>
</evidence>
<keyword evidence="2" id="KW-0813">Transport</keyword>
<proteinExistence type="predicted"/>